<name>A0A218NM11_9ARCH</name>
<dbReference type="KEGG" id="marh:Mia14_0169"/>
<dbReference type="AlphaFoldDB" id="A0A218NM11"/>
<organism evidence="2 3">
    <name type="scientific">Candidatus Mancarchaeum acidiphilum</name>
    <dbReference type="NCBI Taxonomy" id="1920749"/>
    <lineage>
        <taxon>Archaea</taxon>
        <taxon>Candidatus Micrarchaeota</taxon>
        <taxon>Candidatus Mancarchaeum</taxon>
    </lineage>
</organism>
<evidence type="ECO:0000313" key="2">
    <source>
        <dbReference type="EMBL" id="ASI13505.1"/>
    </source>
</evidence>
<dbReference type="Proteomes" id="UP000197679">
    <property type="component" value="Chromosome"/>
</dbReference>
<gene>
    <name evidence="2" type="ORF">Mia14_0169</name>
</gene>
<feature type="coiled-coil region" evidence="1">
    <location>
        <begin position="366"/>
        <end position="425"/>
    </location>
</feature>
<keyword evidence="3" id="KW-1185">Reference proteome</keyword>
<dbReference type="EMBL" id="CP019964">
    <property type="protein sequence ID" value="ASI13505.1"/>
    <property type="molecule type" value="Genomic_DNA"/>
</dbReference>
<evidence type="ECO:0000256" key="1">
    <source>
        <dbReference type="SAM" id="Coils"/>
    </source>
</evidence>
<protein>
    <submittedName>
        <fullName evidence="2">Coiled coil protein</fullName>
    </submittedName>
</protein>
<reference evidence="2 3" key="1">
    <citation type="journal article" date="2017" name="Nat. Commun.">
        <title>'ARMAN' archaea depend on association with euryarchaeal host in culture and in situ.</title>
        <authorList>
            <person name="Golyshina O."/>
            <person name="Toshchakov S."/>
            <person name="Makarova K."/>
            <person name="Gavrilov S."/>
            <person name="Korzhenkov A."/>
            <person name="La Cono V."/>
            <person name="Arcadi E."/>
            <person name="Nechitaylo T."/>
            <person name="Ferrer M."/>
            <person name="Kublanov I."/>
            <person name="Wolf Y."/>
            <person name="Yakimov M."/>
            <person name="Golyshin P."/>
            <person name="Slesarev A."/>
            <person name="Kozyavkin S."/>
        </authorList>
    </citation>
    <scope>NUCLEOTIDE SEQUENCE [LARGE SCALE GENOMIC DNA]</scope>
    <source>
        <strain evidence="2 3">Mia14</strain>
    </source>
</reference>
<sequence length="444" mass="50086">MCLVMVENQSSKASPSANNANAPNLNEAKTNIDRMLALLQSKGRMDVNTLALSLDTPASVIDDWAKILESANMVKISYELGKMYIEPFSNVANTQNIDNIISNKREQLKRDVDVQYILLEKLVNSANSTSADINSAEFKFSKEYPQIRKTIKKLNKTLAELNKYNLKVEGLNKNTSGEYTKVNADYQKLVSNINGLSNGPLENDLKTLNIKLSKTLGDILSKKADLENIRKDNLKEIEDIKRDLQFHYKDALTSINSFSKSLNDQVLKARQEISKNITSINKDKANLNTAIKSYNTMMSLYNKTSGKVDSKKVEEIYNSNKAKIDEYTNEFNKAYDEVSGKLNDITKHFGDLGNLNSQILNLITVLNDSKTRVKDLRKEINDIKREVDTLSIKKNVSREDILKYAEIIEKHSKKTESEINNLSDKIKTSSDALSKSLTSDDTNE</sequence>
<evidence type="ECO:0000313" key="3">
    <source>
        <dbReference type="Proteomes" id="UP000197679"/>
    </source>
</evidence>
<proteinExistence type="predicted"/>
<accession>A0A218NM11</accession>
<keyword evidence="1" id="KW-0175">Coiled coil</keyword>